<organism evidence="1">
    <name type="scientific">Zea mays</name>
    <name type="common">Maize</name>
    <dbReference type="NCBI Taxonomy" id="4577"/>
    <lineage>
        <taxon>Eukaryota</taxon>
        <taxon>Viridiplantae</taxon>
        <taxon>Streptophyta</taxon>
        <taxon>Embryophyta</taxon>
        <taxon>Tracheophyta</taxon>
        <taxon>Spermatophyta</taxon>
        <taxon>Magnoliopsida</taxon>
        <taxon>Liliopsida</taxon>
        <taxon>Poales</taxon>
        <taxon>Poaceae</taxon>
        <taxon>PACMAD clade</taxon>
        <taxon>Panicoideae</taxon>
        <taxon>Andropogonodae</taxon>
        <taxon>Andropogoneae</taxon>
        <taxon>Tripsacinae</taxon>
        <taxon>Zea</taxon>
    </lineage>
</organism>
<accession>A0A3L6F6X6</accession>
<proteinExistence type="predicted"/>
<dbReference type="Proteomes" id="UP000251960">
    <property type="component" value="Chromosome 4"/>
</dbReference>
<comment type="caution">
    <text evidence="1">The sequence shown here is derived from an EMBL/GenBank/DDBJ whole genome shotgun (WGS) entry which is preliminary data.</text>
</comment>
<evidence type="ECO:0000313" key="1">
    <source>
        <dbReference type="EMBL" id="PWZ28051.1"/>
    </source>
</evidence>
<reference evidence="1" key="1">
    <citation type="journal article" date="2018" name="Nat. Genet.">
        <title>Extensive intraspecific gene order and gene structural variations between Mo17 and other maize genomes.</title>
        <authorList>
            <person name="Sun S."/>
            <person name="Zhou Y."/>
            <person name="Chen J."/>
            <person name="Shi J."/>
            <person name="Zhao H."/>
            <person name="Zhao H."/>
            <person name="Song W."/>
            <person name="Zhang M."/>
            <person name="Cui Y."/>
            <person name="Dong X."/>
            <person name="Liu H."/>
            <person name="Ma X."/>
            <person name="Jiao Y."/>
            <person name="Wang B."/>
            <person name="Wei X."/>
            <person name="Stein J.C."/>
            <person name="Glaubitz J.C."/>
            <person name="Lu F."/>
            <person name="Yu G."/>
            <person name="Liang C."/>
            <person name="Fengler K."/>
            <person name="Li B."/>
            <person name="Rafalski A."/>
            <person name="Schnable P.S."/>
            <person name="Ware D.H."/>
            <person name="Buckler E.S."/>
            <person name="Lai J."/>
        </authorList>
    </citation>
    <scope>NUCLEOTIDE SEQUENCE [LARGE SCALE GENOMIC DNA]</scope>
    <source>
        <tissue evidence="1">Seedling</tissue>
    </source>
</reference>
<gene>
    <name evidence="1" type="ORF">Zm00014a_043032</name>
</gene>
<dbReference type="EMBL" id="NCVQ01000005">
    <property type="protein sequence ID" value="PWZ28051.1"/>
    <property type="molecule type" value="Genomic_DNA"/>
</dbReference>
<sequence>MGMRMGFVGREE</sequence>
<protein>
    <submittedName>
        <fullName evidence="1">Uncharacterized protein</fullName>
    </submittedName>
</protein>
<name>A0A3L6F6X6_MAIZE</name>